<dbReference type="PROSITE" id="PS50860">
    <property type="entry name" value="AA_TRNA_LIGASE_II_ALA"/>
    <property type="match status" value="1"/>
</dbReference>
<evidence type="ECO:0000313" key="18">
    <source>
        <dbReference type="Proteomes" id="UP000835052"/>
    </source>
</evidence>
<dbReference type="InterPro" id="IPR012947">
    <property type="entry name" value="tRNA_SAD"/>
</dbReference>
<feature type="region of interest" description="Disordered" evidence="15">
    <location>
        <begin position="815"/>
        <end position="851"/>
    </location>
</feature>
<evidence type="ECO:0000256" key="14">
    <source>
        <dbReference type="HAMAP-Rule" id="MF_03133"/>
    </source>
</evidence>
<dbReference type="Gene3D" id="3.30.980.10">
    <property type="entry name" value="Threonyl-trna Synthetase, Chain A, domain 2"/>
    <property type="match status" value="1"/>
</dbReference>
<dbReference type="GO" id="GO:0005739">
    <property type="term" value="C:mitochondrion"/>
    <property type="evidence" value="ECO:0007669"/>
    <property type="project" value="TreeGrafter"/>
</dbReference>
<organism evidence="17 18">
    <name type="scientific">Caenorhabditis auriculariae</name>
    <dbReference type="NCBI Taxonomy" id="2777116"/>
    <lineage>
        <taxon>Eukaryota</taxon>
        <taxon>Metazoa</taxon>
        <taxon>Ecdysozoa</taxon>
        <taxon>Nematoda</taxon>
        <taxon>Chromadorea</taxon>
        <taxon>Rhabditida</taxon>
        <taxon>Rhabditina</taxon>
        <taxon>Rhabditomorpha</taxon>
        <taxon>Rhabditoidea</taxon>
        <taxon>Rhabditidae</taxon>
        <taxon>Peloderinae</taxon>
        <taxon>Caenorhabditis</taxon>
    </lineage>
</organism>
<evidence type="ECO:0000256" key="3">
    <source>
        <dbReference type="ARBA" id="ARBA00017959"/>
    </source>
</evidence>
<evidence type="ECO:0000256" key="15">
    <source>
        <dbReference type="SAM" id="MobiDB-lite"/>
    </source>
</evidence>
<evidence type="ECO:0000313" key="17">
    <source>
        <dbReference type="EMBL" id="CAD6197209.1"/>
    </source>
</evidence>
<comment type="function">
    <text evidence="14">Catalyzes the attachment of alanine to tRNA(Ala) in a two-step reaction: alanine is first activated by ATP to form Ala-AMP and then transferred to the acceptor end of tRNA(Ala). Also edits incorrectly charged tRNA(Ala) via its editing domain.</text>
</comment>
<dbReference type="Gene3D" id="2.40.30.130">
    <property type="match status" value="1"/>
</dbReference>
<dbReference type="GO" id="GO:0002161">
    <property type="term" value="F:aminoacyl-tRNA deacylase activity"/>
    <property type="evidence" value="ECO:0007669"/>
    <property type="project" value="TreeGrafter"/>
</dbReference>
<dbReference type="InterPro" id="IPR023033">
    <property type="entry name" value="Ala_tRNA_ligase_euk/bac"/>
</dbReference>
<dbReference type="SUPFAM" id="SSF55681">
    <property type="entry name" value="Class II aaRS and biotin synthetases"/>
    <property type="match status" value="1"/>
</dbReference>
<evidence type="ECO:0000256" key="10">
    <source>
        <dbReference type="ARBA" id="ARBA00022884"/>
    </source>
</evidence>
<dbReference type="Pfam" id="PF01411">
    <property type="entry name" value="tRNA-synt_2c"/>
    <property type="match status" value="1"/>
</dbReference>
<dbReference type="InterPro" id="IPR009000">
    <property type="entry name" value="Transl_B-barrel_sf"/>
</dbReference>
<dbReference type="InterPro" id="IPR045864">
    <property type="entry name" value="aa-tRNA-synth_II/BPL/LPL"/>
</dbReference>
<name>A0A8S1HMV0_9PELO</name>
<evidence type="ECO:0000256" key="11">
    <source>
        <dbReference type="ARBA" id="ARBA00022917"/>
    </source>
</evidence>
<dbReference type="SUPFAM" id="SSF55186">
    <property type="entry name" value="ThrRS/AlaRS common domain"/>
    <property type="match status" value="1"/>
</dbReference>
<evidence type="ECO:0000256" key="8">
    <source>
        <dbReference type="ARBA" id="ARBA00022833"/>
    </source>
</evidence>
<dbReference type="PANTHER" id="PTHR11777:SF10">
    <property type="entry name" value="ALANINE--TRNA LIGASE, MITOCHONDRIAL"/>
    <property type="match status" value="1"/>
</dbReference>
<dbReference type="Pfam" id="PF07973">
    <property type="entry name" value="tRNA_SAD"/>
    <property type="match status" value="1"/>
</dbReference>
<dbReference type="InterPro" id="IPR018164">
    <property type="entry name" value="Ala-tRNA-synth_IIc_N"/>
</dbReference>
<dbReference type="PANTHER" id="PTHR11777">
    <property type="entry name" value="ALANYL-TRNA SYNTHETASE"/>
    <property type="match status" value="1"/>
</dbReference>
<comment type="subunit">
    <text evidence="14">Monomer.</text>
</comment>
<evidence type="ECO:0000256" key="5">
    <source>
        <dbReference type="ARBA" id="ARBA00022598"/>
    </source>
</evidence>
<keyword evidence="9 14" id="KW-0067">ATP-binding</keyword>
<dbReference type="HAMAP" id="MF_00036_B">
    <property type="entry name" value="Ala_tRNA_synth_B"/>
    <property type="match status" value="1"/>
</dbReference>
<dbReference type="SUPFAM" id="SSF101353">
    <property type="entry name" value="Putative anticodon-binding domain of alanyl-tRNA synthetase (AlaRS)"/>
    <property type="match status" value="1"/>
</dbReference>
<sequence>MNSSRLTLYLRHYIHTSSFASSSKGHVPYLSQHELRTSFVDYFKAQDHEHVPSWSVVPAENDGSLLFTNAGMNQFKPLILDPNGVKRKIVSVQKCIRAGGKHNDLDDVGSDLHHQTFFEMLGNWSFNNAYSKEEACKMAWDYLCDTLKIDADRLYVSYFAGSEELGISADFECRDVWKKIGVPDGKILPFEKDNFWEMGASGPCGPCTEIHYDRSEKKRDAAILVNRDDSVVELWNLVFMSNLRLPSGQVKKLHSEHIDTGMGFERLLSVVQNVPSNFDTDVFAPIFQRISELSKLQYGGRIGKDLAGLQDSTFRVVADHLRAVTVAIADGAKPAGTDSGFIVRKMLRRACLQSTRILNFERSSISELVPVVVRTLGEAYPKLRRAEKYVIQTVEDEEKQFWKVVDKGAKTFENMLKDVPSGSKSFPGKFLFALHDTYGVSVEITTELARIQGLSVDLEEYERLRNQAKEASKKSSSFGLSLSISDFPTHSDNAKYEYDYDFATDKYHFPKTTSKVLAIYEEGRKVEKMESSGIVVLENCQFYAEEGGQASDYGVLMINDEPVFLVEGVRKHGGVSALFGKKIGKNREILEGAIVKQCIDEKKRLGLMRAHTSTHLLNWALRKVGIGSGQRGSSLGDDSLRFDYATSEEQINPEKRVELLKAVEELVNEKIAASENTFVKILPLKEAWKMEQLQSEFREHKEYPEKVRVCGIGNDFDGVLECCSGTHVRSTKSIGSFVLMGEKSTAKGIRRVTALTGRKAREAQKYAGNLEELLSSEAEQKQTLKIDWDRIPYLQQQKLRIDGWNLIKQRGNIVGPRRKRDRRDEVASSEPIRPHRLPRRWHGNNGTSDVTTVRHLDPRKKPLIVRVTSRDDIIEKLTSTKT</sequence>
<keyword evidence="6 14" id="KW-0479">Metal-binding</keyword>
<feature type="binding site" evidence="14">
    <location>
        <position position="611"/>
    </location>
    <ligand>
        <name>Zn(2+)</name>
        <dbReference type="ChEBI" id="CHEBI:29105"/>
    </ligand>
</feature>
<dbReference type="AlphaFoldDB" id="A0A8S1HMV0"/>
<evidence type="ECO:0000256" key="7">
    <source>
        <dbReference type="ARBA" id="ARBA00022741"/>
    </source>
</evidence>
<comment type="catalytic activity">
    <reaction evidence="13 14">
        <text>tRNA(Ala) + L-alanine + ATP = L-alanyl-tRNA(Ala) + AMP + diphosphate</text>
        <dbReference type="Rhea" id="RHEA:12540"/>
        <dbReference type="Rhea" id="RHEA-COMP:9657"/>
        <dbReference type="Rhea" id="RHEA-COMP:9923"/>
        <dbReference type="ChEBI" id="CHEBI:30616"/>
        <dbReference type="ChEBI" id="CHEBI:33019"/>
        <dbReference type="ChEBI" id="CHEBI:57972"/>
        <dbReference type="ChEBI" id="CHEBI:78442"/>
        <dbReference type="ChEBI" id="CHEBI:78497"/>
        <dbReference type="ChEBI" id="CHEBI:456215"/>
        <dbReference type="EC" id="6.1.1.7"/>
    </reaction>
</comment>
<evidence type="ECO:0000256" key="4">
    <source>
        <dbReference type="ARBA" id="ARBA00022555"/>
    </source>
</evidence>
<dbReference type="GO" id="GO:0000049">
    <property type="term" value="F:tRNA binding"/>
    <property type="evidence" value="ECO:0007669"/>
    <property type="project" value="UniProtKB-KW"/>
</dbReference>
<evidence type="ECO:0000256" key="13">
    <source>
        <dbReference type="ARBA" id="ARBA00048300"/>
    </source>
</evidence>
<dbReference type="GO" id="GO:0008270">
    <property type="term" value="F:zinc ion binding"/>
    <property type="evidence" value="ECO:0007669"/>
    <property type="project" value="UniProtKB-UniRule"/>
</dbReference>
<dbReference type="GO" id="GO:0004813">
    <property type="term" value="F:alanine-tRNA ligase activity"/>
    <property type="evidence" value="ECO:0007669"/>
    <property type="project" value="UniProtKB-UniRule"/>
</dbReference>
<keyword evidence="7 14" id="KW-0547">Nucleotide-binding</keyword>
<evidence type="ECO:0000256" key="12">
    <source>
        <dbReference type="ARBA" id="ARBA00023146"/>
    </source>
</evidence>
<dbReference type="OrthoDB" id="2423964at2759"/>
<comment type="similarity">
    <text evidence="1">Belongs to the class-II aminoacyl-tRNA synthetase family. Alax-L subfamily.</text>
</comment>
<keyword evidence="8 14" id="KW-0862">Zinc</keyword>
<dbReference type="FunFam" id="3.30.930.10:FF:000011">
    <property type="entry name" value="Alanine--tRNA ligase, cytoplasmic"/>
    <property type="match status" value="1"/>
</dbReference>
<accession>A0A8S1HMV0</accession>
<keyword evidence="10 14" id="KW-0694">RNA-binding</keyword>
<dbReference type="EC" id="6.1.1.7" evidence="2"/>
<feature type="binding site" evidence="14">
    <location>
        <position position="727"/>
    </location>
    <ligand>
        <name>Zn(2+)</name>
        <dbReference type="ChEBI" id="CHEBI:29105"/>
    </ligand>
</feature>
<dbReference type="Proteomes" id="UP000835052">
    <property type="component" value="Unassembled WGS sequence"/>
</dbReference>
<reference evidence="17" key="1">
    <citation type="submission" date="2020-10" db="EMBL/GenBank/DDBJ databases">
        <authorList>
            <person name="Kikuchi T."/>
        </authorList>
    </citation>
    <scope>NUCLEOTIDE SEQUENCE</scope>
    <source>
        <strain evidence="17">NKZ352</strain>
    </source>
</reference>
<evidence type="ECO:0000256" key="6">
    <source>
        <dbReference type="ARBA" id="ARBA00022723"/>
    </source>
</evidence>
<dbReference type="GO" id="GO:0006419">
    <property type="term" value="P:alanyl-tRNA aminoacylation"/>
    <property type="evidence" value="ECO:0007669"/>
    <property type="project" value="InterPro"/>
</dbReference>
<dbReference type="InterPro" id="IPR018162">
    <property type="entry name" value="Ala-tRNA-ligase_IIc_anticod-bd"/>
</dbReference>
<gene>
    <name evidence="14" type="primary">aars</name>
    <name evidence="17" type="ORF">CAUJ_LOCUS13118</name>
</gene>
<dbReference type="InterPro" id="IPR050058">
    <property type="entry name" value="Ala-tRNA_ligase"/>
</dbReference>
<dbReference type="InterPro" id="IPR018163">
    <property type="entry name" value="Thr/Ala-tRNA-synth_IIc_edit"/>
</dbReference>
<keyword evidence="11 14" id="KW-0648">Protein biosynthesis</keyword>
<dbReference type="Gene3D" id="3.30.930.10">
    <property type="entry name" value="Bira Bifunctional Protein, Domain 2"/>
    <property type="match status" value="1"/>
</dbReference>
<keyword evidence="5 14" id="KW-0436">Ligase</keyword>
<comment type="cofactor">
    <cofactor evidence="14">
        <name>Zn(2+)</name>
        <dbReference type="ChEBI" id="CHEBI:29105"/>
    </cofactor>
    <text evidence="14">Binds 1 zinc ion per subunit.</text>
</comment>
<feature type="domain" description="Alanyl-transfer RNA synthetases family profile" evidence="16">
    <location>
        <begin position="30"/>
        <end position="766"/>
    </location>
</feature>
<dbReference type="CDD" id="cd00673">
    <property type="entry name" value="AlaRS_core"/>
    <property type="match status" value="1"/>
</dbReference>
<dbReference type="PRINTS" id="PR00980">
    <property type="entry name" value="TRNASYNTHALA"/>
</dbReference>
<dbReference type="SUPFAM" id="SSF50447">
    <property type="entry name" value="Translation proteins"/>
    <property type="match status" value="1"/>
</dbReference>
<comment type="domain">
    <text evidence="14">Consists of three domains; the N-terminal catalytic domain, the editing domain and the C-terminal C-Ala domain. The editing domain removes incorrectly charged amino acids, while the C-Ala domain, along with tRNA(Ala), serves as a bridge to cooperatively bring together the editing and aminoacylation centers thus stimulating deacylation of misacylated tRNAs.</text>
</comment>
<feature type="binding site" evidence="14">
    <location>
        <position position="615"/>
    </location>
    <ligand>
        <name>Zn(2+)</name>
        <dbReference type="ChEBI" id="CHEBI:29105"/>
    </ligand>
</feature>
<dbReference type="NCBIfam" id="TIGR00344">
    <property type="entry name" value="alaS"/>
    <property type="match status" value="1"/>
</dbReference>
<protein>
    <recommendedName>
        <fullName evidence="3">Alanine--tRNA ligase</fullName>
        <ecNumber evidence="2">6.1.1.7</ecNumber>
    </recommendedName>
</protein>
<dbReference type="FunFam" id="3.30.980.10:FF:000004">
    <property type="entry name" value="Alanine--tRNA ligase, cytoplasmic"/>
    <property type="match status" value="1"/>
</dbReference>
<feature type="binding site" evidence="14">
    <location>
        <position position="723"/>
    </location>
    <ligand>
        <name>Zn(2+)</name>
        <dbReference type="ChEBI" id="CHEBI:29105"/>
    </ligand>
</feature>
<keyword evidence="4 14" id="KW-0820">tRNA-binding</keyword>
<proteinExistence type="inferred from homology"/>
<evidence type="ECO:0000259" key="16">
    <source>
        <dbReference type="PROSITE" id="PS50860"/>
    </source>
</evidence>
<comment type="caution">
    <text evidence="17">The sequence shown here is derived from an EMBL/GenBank/DDBJ whole genome shotgun (WGS) entry which is preliminary data.</text>
</comment>
<keyword evidence="18" id="KW-1185">Reference proteome</keyword>
<dbReference type="InterPro" id="IPR002318">
    <property type="entry name" value="Ala-tRNA-lgiase_IIc"/>
</dbReference>
<evidence type="ECO:0000256" key="2">
    <source>
        <dbReference type="ARBA" id="ARBA00013168"/>
    </source>
</evidence>
<evidence type="ECO:0000256" key="9">
    <source>
        <dbReference type="ARBA" id="ARBA00022840"/>
    </source>
</evidence>
<evidence type="ECO:0000256" key="1">
    <source>
        <dbReference type="ARBA" id="ARBA00008429"/>
    </source>
</evidence>
<keyword evidence="12 14" id="KW-0030">Aminoacyl-tRNA synthetase</keyword>
<dbReference type="SMART" id="SM00863">
    <property type="entry name" value="tRNA_SAD"/>
    <property type="match status" value="1"/>
</dbReference>
<dbReference type="EMBL" id="CAJGYM010000088">
    <property type="protein sequence ID" value="CAD6197209.1"/>
    <property type="molecule type" value="Genomic_DNA"/>
</dbReference>
<dbReference type="InterPro" id="IPR018165">
    <property type="entry name" value="Ala-tRNA-synth_IIc_core"/>
</dbReference>
<dbReference type="GO" id="GO:0005524">
    <property type="term" value="F:ATP binding"/>
    <property type="evidence" value="ECO:0007669"/>
    <property type="project" value="UniProtKB-UniRule"/>
</dbReference>